<dbReference type="EMBL" id="OU594943">
    <property type="protein sequence ID" value="CAG9284625.1"/>
    <property type="molecule type" value="Genomic_DNA"/>
</dbReference>
<gene>
    <name evidence="1" type="ORF">PTTT1_LOCUS26527</name>
</gene>
<dbReference type="Proteomes" id="UP000836788">
    <property type="component" value="Chromosome 2"/>
</dbReference>
<dbReference type="AlphaFoldDB" id="A0A8J9SND8"/>
<protein>
    <submittedName>
        <fullName evidence="1">Uncharacterized protein</fullName>
    </submittedName>
</protein>
<organism evidence="1">
    <name type="scientific">Phaeodactylum tricornutum</name>
    <name type="common">Diatom</name>
    <dbReference type="NCBI Taxonomy" id="2850"/>
    <lineage>
        <taxon>Eukaryota</taxon>
        <taxon>Sar</taxon>
        <taxon>Stramenopiles</taxon>
        <taxon>Ochrophyta</taxon>
        <taxon>Bacillariophyta</taxon>
        <taxon>Bacillariophyceae</taxon>
        <taxon>Bacillariophycidae</taxon>
        <taxon>Naviculales</taxon>
        <taxon>Phaeodactylaceae</taxon>
        <taxon>Phaeodactylum</taxon>
    </lineage>
</organism>
<reference evidence="1" key="1">
    <citation type="submission" date="2022-02" db="EMBL/GenBank/DDBJ databases">
        <authorList>
            <person name="Giguere J D."/>
        </authorList>
    </citation>
    <scope>NUCLEOTIDE SEQUENCE</scope>
    <source>
        <strain evidence="1">CCAP 1055/1</strain>
    </source>
</reference>
<name>A0A8J9SND8_PHATR</name>
<proteinExistence type="predicted"/>
<evidence type="ECO:0000313" key="1">
    <source>
        <dbReference type="EMBL" id="CAG9284625.1"/>
    </source>
</evidence>
<accession>A0A8J9SND8</accession>
<sequence>MIVMGRISFAVCCWLILPITAFQVSRNLLTKSVRDRQDAVLWSTRKDFVATMTGASLVLATIGAFPLEPAVASGGATAGGVYLLSAKQRYNDRVSKGVAGFLALGAALENGDIDSVRAFFASEEVGSWKDFSAAGYLLANAFRRNSSAAPDTLPSVKKWKAYTAEVENMTKALKKKDTKKALDSYAVASLALDEYLEKVELPPGKDLLVAS</sequence>